<accession>A0ACB8KD90</accession>
<keyword evidence="2" id="KW-1185">Reference proteome</keyword>
<name>A0ACB8KD90_CITSI</name>
<organism evidence="1 2">
    <name type="scientific">Citrus sinensis</name>
    <name type="common">Sweet orange</name>
    <name type="synonym">Citrus aurantium var. sinensis</name>
    <dbReference type="NCBI Taxonomy" id="2711"/>
    <lineage>
        <taxon>Eukaryota</taxon>
        <taxon>Viridiplantae</taxon>
        <taxon>Streptophyta</taxon>
        <taxon>Embryophyta</taxon>
        <taxon>Tracheophyta</taxon>
        <taxon>Spermatophyta</taxon>
        <taxon>Magnoliopsida</taxon>
        <taxon>eudicotyledons</taxon>
        <taxon>Gunneridae</taxon>
        <taxon>Pentapetalae</taxon>
        <taxon>rosids</taxon>
        <taxon>malvids</taxon>
        <taxon>Sapindales</taxon>
        <taxon>Rutaceae</taxon>
        <taxon>Aurantioideae</taxon>
        <taxon>Citrus</taxon>
    </lineage>
</organism>
<gene>
    <name evidence="1" type="ORF">KPL71_014666</name>
</gene>
<dbReference type="Proteomes" id="UP000829398">
    <property type="component" value="Chromosome 5"/>
</dbReference>
<dbReference type="EMBL" id="CM039174">
    <property type="protein sequence ID" value="KAH9752385.1"/>
    <property type="molecule type" value="Genomic_DNA"/>
</dbReference>
<comment type="caution">
    <text evidence="1">The sequence shown here is derived from an EMBL/GenBank/DDBJ whole genome shotgun (WGS) entry which is preliminary data.</text>
</comment>
<sequence>MNRLASSLASKVRVAKNIIRPAKNSIRLVGSRLSWGRNYVSGSEEIPYNGKLMNWPIRLAAFKHNSGGFRSQACHRVAAVADRDVTGEGFATVGKIAKCGHKTDANLACDTVEEGVWLTALGYSDERGEGFDSQVLKYRPILTYTLDDALRSEGFEAVKAGMSADLIIQEIYEAVWRVCQYLRRIARPVSGYGEIVQVATAAANGDKKTGEWVAKAVEKLGIGGLFFLDGKRRWKTRLEYIQAMKVDWGFVSPSFITNMNSATCSLRNPFILIHANKILTEDVVKQAIRPRRPLLIVAEDVETELVRSLRRSYRGKSKKLVLLIWVYELKLCVVKPPKCEHNGKAIMQDLAVFTGGEVVTGESDMNFVPQMLGSCKEVKVSQDEMVIVGGSGGQEDIEERRKELKFSIMSSTSNDELKLLEKRLAKFSCEVAYFKVGGDSCAEVFKYCCRVYNAITASLAALDGGIVAGGGVALLHASKELEKLHTSWYNEKKKRNNRMLGVHLVQKALKAPVCSIAHAAGFDYSVVVEKLLEQDNPDLGYDPAKGEFIDLIECGNVDAALLLSSQTLKRCRPFSIFHFPFYVTVISTKLICLELQSSKGTQTEKEACDLANECSLA</sequence>
<evidence type="ECO:0000313" key="2">
    <source>
        <dbReference type="Proteomes" id="UP000829398"/>
    </source>
</evidence>
<evidence type="ECO:0000313" key="1">
    <source>
        <dbReference type="EMBL" id="KAH9752385.1"/>
    </source>
</evidence>
<reference evidence="2" key="1">
    <citation type="journal article" date="2023" name="Hortic. Res.">
        <title>A chromosome-level phased genome enabling allele-level studies in sweet orange: a case study on citrus Huanglongbing tolerance.</title>
        <authorList>
            <person name="Wu B."/>
            <person name="Yu Q."/>
            <person name="Deng Z."/>
            <person name="Duan Y."/>
            <person name="Luo F."/>
            <person name="Gmitter F. Jr."/>
        </authorList>
    </citation>
    <scope>NUCLEOTIDE SEQUENCE [LARGE SCALE GENOMIC DNA]</scope>
    <source>
        <strain evidence="2">cv. Valencia</strain>
    </source>
</reference>
<protein>
    <submittedName>
        <fullName evidence="1">Chaperonin CPN60-1</fullName>
    </submittedName>
</protein>
<proteinExistence type="predicted"/>